<feature type="binding site" evidence="9">
    <location>
        <position position="73"/>
    </location>
    <ligand>
        <name>substrate</name>
    </ligand>
</feature>
<dbReference type="Proteomes" id="UP000245080">
    <property type="component" value="Unassembled WGS sequence"/>
</dbReference>
<dbReference type="GO" id="GO:0004595">
    <property type="term" value="F:pantetheine-phosphate adenylyltransferase activity"/>
    <property type="evidence" value="ECO:0007669"/>
    <property type="project" value="UniProtKB-UniRule"/>
</dbReference>
<dbReference type="Pfam" id="PF01467">
    <property type="entry name" value="CTP_transf_like"/>
    <property type="match status" value="1"/>
</dbReference>
<comment type="subunit">
    <text evidence="9">Homohexamer.</text>
</comment>
<keyword evidence="6 9" id="KW-0460">Magnesium</keyword>
<comment type="cofactor">
    <cofactor evidence="9">
        <name>Mg(2+)</name>
        <dbReference type="ChEBI" id="CHEBI:18420"/>
    </cofactor>
</comment>
<feature type="domain" description="Cytidyltransferase-like" evidence="10">
    <location>
        <begin position="5"/>
        <end position="133"/>
    </location>
</feature>
<comment type="catalytic activity">
    <reaction evidence="8 9">
        <text>(R)-4'-phosphopantetheine + ATP + H(+) = 3'-dephospho-CoA + diphosphate</text>
        <dbReference type="Rhea" id="RHEA:19801"/>
        <dbReference type="ChEBI" id="CHEBI:15378"/>
        <dbReference type="ChEBI" id="CHEBI:30616"/>
        <dbReference type="ChEBI" id="CHEBI:33019"/>
        <dbReference type="ChEBI" id="CHEBI:57328"/>
        <dbReference type="ChEBI" id="CHEBI:61723"/>
        <dbReference type="EC" id="2.7.7.3"/>
    </reaction>
</comment>
<evidence type="ECO:0000256" key="6">
    <source>
        <dbReference type="ARBA" id="ARBA00022842"/>
    </source>
</evidence>
<feature type="site" description="Transition state stabilizer" evidence="9">
    <location>
        <position position="17"/>
    </location>
</feature>
<keyword evidence="3 9" id="KW-0548">Nucleotidyltransferase</keyword>
<dbReference type="NCBIfam" id="TIGR00125">
    <property type="entry name" value="cyt_tran_rel"/>
    <property type="match status" value="1"/>
</dbReference>
<accession>A0A2V1N3J2</accession>
<dbReference type="PRINTS" id="PR01020">
    <property type="entry name" value="LPSBIOSNTHSS"/>
</dbReference>
<dbReference type="NCBIfam" id="TIGR01510">
    <property type="entry name" value="coaD_prev_kdtB"/>
    <property type="match status" value="1"/>
</dbReference>
<dbReference type="GO" id="GO:0005524">
    <property type="term" value="F:ATP binding"/>
    <property type="evidence" value="ECO:0007669"/>
    <property type="project" value="UniProtKB-KW"/>
</dbReference>
<comment type="subcellular location">
    <subcellularLocation>
        <location evidence="9">Cytoplasm</location>
    </subcellularLocation>
</comment>
<protein>
    <recommendedName>
        <fullName evidence="9">Phosphopantetheine adenylyltransferase</fullName>
        <ecNumber evidence="9">2.7.7.3</ecNumber>
    </recommendedName>
    <alternativeName>
        <fullName evidence="9">Dephospho-CoA pyrophosphorylase</fullName>
    </alternativeName>
    <alternativeName>
        <fullName evidence="9">Pantetheine-phosphate adenylyltransferase</fullName>
        <shortName evidence="9">PPAT</shortName>
    </alternativeName>
</protein>
<keyword evidence="7 9" id="KW-0173">Coenzyme A biosynthesis</keyword>
<evidence type="ECO:0000313" key="12">
    <source>
        <dbReference type="Proteomes" id="UP000245080"/>
    </source>
</evidence>
<evidence type="ECO:0000256" key="9">
    <source>
        <dbReference type="HAMAP-Rule" id="MF_00151"/>
    </source>
</evidence>
<keyword evidence="5 9" id="KW-0067">ATP-binding</keyword>
<feature type="binding site" evidence="9">
    <location>
        <position position="17"/>
    </location>
    <ligand>
        <name>ATP</name>
        <dbReference type="ChEBI" id="CHEBI:30616"/>
    </ligand>
</feature>
<dbReference type="InterPro" id="IPR001980">
    <property type="entry name" value="PPAT"/>
</dbReference>
<feature type="binding site" evidence="9">
    <location>
        <begin position="9"/>
        <end position="10"/>
    </location>
    <ligand>
        <name>ATP</name>
        <dbReference type="ChEBI" id="CHEBI:30616"/>
    </ligand>
</feature>
<dbReference type="PANTHER" id="PTHR21342:SF1">
    <property type="entry name" value="PHOSPHOPANTETHEINE ADENYLYLTRANSFERASE"/>
    <property type="match status" value="1"/>
</dbReference>
<evidence type="ECO:0000313" key="11">
    <source>
        <dbReference type="EMBL" id="PWG00675.1"/>
    </source>
</evidence>
<dbReference type="EC" id="2.7.7.3" evidence="9"/>
<dbReference type="GO" id="GO:0015937">
    <property type="term" value="P:coenzyme A biosynthetic process"/>
    <property type="evidence" value="ECO:0007669"/>
    <property type="project" value="UniProtKB-UniRule"/>
</dbReference>
<dbReference type="EMBL" id="QCXQ01000001">
    <property type="protein sequence ID" value="PWG00675.1"/>
    <property type="molecule type" value="Genomic_DNA"/>
</dbReference>
<feature type="binding site" evidence="9">
    <location>
        <position position="41"/>
    </location>
    <ligand>
        <name>substrate</name>
    </ligand>
</feature>
<feature type="binding site" evidence="9">
    <location>
        <begin position="123"/>
        <end position="129"/>
    </location>
    <ligand>
        <name>ATP</name>
        <dbReference type="ChEBI" id="CHEBI:30616"/>
    </ligand>
</feature>
<dbReference type="InterPro" id="IPR014729">
    <property type="entry name" value="Rossmann-like_a/b/a_fold"/>
</dbReference>
<evidence type="ECO:0000259" key="10">
    <source>
        <dbReference type="Pfam" id="PF01467"/>
    </source>
</evidence>
<dbReference type="SUPFAM" id="SSF52374">
    <property type="entry name" value="Nucleotidylyl transferase"/>
    <property type="match status" value="1"/>
</dbReference>
<dbReference type="HAMAP" id="MF_00151">
    <property type="entry name" value="PPAT_bact"/>
    <property type="match status" value="1"/>
</dbReference>
<dbReference type="OrthoDB" id="9806661at2"/>
<dbReference type="GO" id="GO:0005737">
    <property type="term" value="C:cytoplasm"/>
    <property type="evidence" value="ECO:0007669"/>
    <property type="project" value="UniProtKB-SubCell"/>
</dbReference>
<comment type="function">
    <text evidence="9">Reversibly transfers an adenylyl group from ATP to 4'-phosphopantetheine, yielding dephospho-CoA (dPCoA) and pyrophosphate.</text>
</comment>
<feature type="binding site" evidence="9">
    <location>
        <begin position="88"/>
        <end position="90"/>
    </location>
    <ligand>
        <name>ATP</name>
        <dbReference type="ChEBI" id="CHEBI:30616"/>
    </ligand>
</feature>
<evidence type="ECO:0000256" key="7">
    <source>
        <dbReference type="ARBA" id="ARBA00022993"/>
    </source>
</evidence>
<evidence type="ECO:0000256" key="4">
    <source>
        <dbReference type="ARBA" id="ARBA00022741"/>
    </source>
</evidence>
<dbReference type="InterPro" id="IPR004821">
    <property type="entry name" value="Cyt_trans-like"/>
</dbReference>
<reference evidence="11 12" key="1">
    <citation type="journal article" date="2018" name="Int. J. Syst. Evol. Microbiol.">
        <title>Lactobacillus bambusae sp. nov., isolated from a traditional fermented Ma-bamboo shoots of Taiwan.</title>
        <authorList>
            <person name="Wang L.-T."/>
        </authorList>
    </citation>
    <scope>NUCLEOTIDE SEQUENCE [LARGE SCALE GENOMIC DNA]</scope>
    <source>
        <strain evidence="11 12">BS-W1</strain>
    </source>
</reference>
<sequence>MTTAIFPGSFDPVTVGHMHLIERASHLVDRLIVAIGVNTQKTGYFTPEERLEILSESVADLPNVTVQIETGLTTDFAASVGATVIIRGLRNVTDFEYEQGIAGMNQYLNPKIETVFLLANPADAFVSSSLIKEVIQFGADITGVLPPAAAKAIEQRRNENAD</sequence>
<keyword evidence="1 9" id="KW-0963">Cytoplasm</keyword>
<dbReference type="CDD" id="cd02163">
    <property type="entry name" value="PPAT"/>
    <property type="match status" value="1"/>
</dbReference>
<comment type="caution">
    <text evidence="11">The sequence shown here is derived from an EMBL/GenBank/DDBJ whole genome shotgun (WGS) entry which is preliminary data.</text>
</comment>
<feature type="binding site" evidence="9">
    <location>
        <position position="98"/>
    </location>
    <ligand>
        <name>ATP</name>
        <dbReference type="ChEBI" id="CHEBI:30616"/>
    </ligand>
</feature>
<evidence type="ECO:0000256" key="5">
    <source>
        <dbReference type="ARBA" id="ARBA00022840"/>
    </source>
</evidence>
<keyword evidence="4 9" id="KW-0547">Nucleotide-binding</keyword>
<evidence type="ECO:0000256" key="8">
    <source>
        <dbReference type="ARBA" id="ARBA00029346"/>
    </source>
</evidence>
<feature type="binding site" evidence="9">
    <location>
        <position position="87"/>
    </location>
    <ligand>
        <name>substrate</name>
    </ligand>
</feature>
<dbReference type="RefSeq" id="WP_109249388.1">
    <property type="nucleotide sequence ID" value="NZ_QCXQ01000001.1"/>
</dbReference>
<organism evidence="11 12">
    <name type="scientific">Levilactobacillus bambusae</name>
    <dbReference type="NCBI Taxonomy" id="2024736"/>
    <lineage>
        <taxon>Bacteria</taxon>
        <taxon>Bacillati</taxon>
        <taxon>Bacillota</taxon>
        <taxon>Bacilli</taxon>
        <taxon>Lactobacillales</taxon>
        <taxon>Lactobacillaceae</taxon>
        <taxon>Levilactobacillus</taxon>
    </lineage>
</organism>
<keyword evidence="12" id="KW-1185">Reference proteome</keyword>
<proteinExistence type="inferred from homology"/>
<evidence type="ECO:0000256" key="3">
    <source>
        <dbReference type="ARBA" id="ARBA00022695"/>
    </source>
</evidence>
<feature type="binding site" evidence="9">
    <location>
        <position position="9"/>
    </location>
    <ligand>
        <name>substrate</name>
    </ligand>
</feature>
<evidence type="ECO:0000256" key="2">
    <source>
        <dbReference type="ARBA" id="ARBA00022679"/>
    </source>
</evidence>
<comment type="similarity">
    <text evidence="9">Belongs to the bacterial CoaD family.</text>
</comment>
<dbReference type="UniPathway" id="UPA00241">
    <property type="reaction ID" value="UER00355"/>
</dbReference>
<gene>
    <name evidence="9" type="primary">coaD</name>
    <name evidence="11" type="ORF">DCM90_00425</name>
</gene>
<dbReference type="Gene3D" id="3.40.50.620">
    <property type="entry name" value="HUPs"/>
    <property type="match status" value="1"/>
</dbReference>
<dbReference type="PANTHER" id="PTHR21342">
    <property type="entry name" value="PHOSPHOPANTETHEINE ADENYLYLTRANSFERASE"/>
    <property type="match status" value="1"/>
</dbReference>
<dbReference type="AlphaFoldDB" id="A0A2V1N3J2"/>
<comment type="pathway">
    <text evidence="9">Cofactor biosynthesis; coenzyme A biosynthesis; CoA from (R)-pantothenate: step 4/5.</text>
</comment>
<keyword evidence="2 9" id="KW-0808">Transferase</keyword>
<evidence type="ECO:0000256" key="1">
    <source>
        <dbReference type="ARBA" id="ARBA00022490"/>
    </source>
</evidence>
<name>A0A2V1N3J2_9LACO</name>